<sequence>MPVIRRRCAVVGSPISHSLSPRLHQAAYAALGLSQWSYQPVNVPSGQLGSMLAALDSSWAGLSLTMPLKREVFAYGQPQDHWSKVLQVANTAVCRWAQDAAGADKLRSLALYNTDVEGIICALAQGMSQSRAPEAEADAFDPRVLLAASVGWQPCPPRFQAAGSRSVVIGTGSTACSALAALSYLGVQEVTLVAHHLSHAQRAEALAQSLGFSTVDLVDMSQGSLVLRQADLVVSTIPAHAADPVAKELHQDRPGVAWGVSSKTPILLDVVYSPKPSLLLQAWRRVRGGVALSGERMLLYQAVRQVAHMTGTPLMQVPVEAMDRALREVVW</sequence>
<comment type="pathway">
    <text evidence="1">Metabolic intermediate biosynthesis; chorismate biosynthesis; chorismate from D-erythrose 4-phosphate and phosphoenolpyruvate: step 4/7.</text>
</comment>
<dbReference type="Pfam" id="PF01488">
    <property type="entry name" value="Shikimate_DH"/>
    <property type="match status" value="1"/>
</dbReference>
<dbReference type="PANTHER" id="PTHR21089:SF1">
    <property type="entry name" value="BIFUNCTIONAL 3-DEHYDROQUINATE DEHYDRATASE_SHIKIMATE DEHYDROGENASE, CHLOROPLASTIC"/>
    <property type="match status" value="1"/>
</dbReference>
<dbReference type="PANTHER" id="PTHR21089">
    <property type="entry name" value="SHIKIMATE DEHYDROGENASE"/>
    <property type="match status" value="1"/>
</dbReference>
<dbReference type="SUPFAM" id="SSF53223">
    <property type="entry name" value="Aminoacid dehydrogenase-like, N-terminal domain"/>
    <property type="match status" value="1"/>
</dbReference>
<organism evidence="7 8">
    <name type="scientific">Bombiscardovia nodaiensis</name>
    <dbReference type="NCBI Taxonomy" id="2932181"/>
    <lineage>
        <taxon>Bacteria</taxon>
        <taxon>Bacillati</taxon>
        <taxon>Actinomycetota</taxon>
        <taxon>Actinomycetes</taxon>
        <taxon>Bifidobacteriales</taxon>
        <taxon>Bifidobacteriaceae</taxon>
        <taxon>Bombiscardovia</taxon>
    </lineage>
</organism>
<dbReference type="SUPFAM" id="SSF51735">
    <property type="entry name" value="NAD(P)-binding Rossmann-fold domains"/>
    <property type="match status" value="1"/>
</dbReference>
<dbReference type="InterPro" id="IPR046346">
    <property type="entry name" value="Aminoacid_DH-like_N_sf"/>
</dbReference>
<dbReference type="InterPro" id="IPR036291">
    <property type="entry name" value="NAD(P)-bd_dom_sf"/>
</dbReference>
<evidence type="ECO:0000256" key="1">
    <source>
        <dbReference type="ARBA" id="ARBA00004871"/>
    </source>
</evidence>
<feature type="domain" description="Shikimate dehydrogenase substrate binding N-terminal" evidence="6">
    <location>
        <begin position="10"/>
        <end position="91"/>
    </location>
</feature>
<proteinExistence type="predicted"/>
<dbReference type="InterPro" id="IPR013708">
    <property type="entry name" value="Shikimate_DH-bd_N"/>
</dbReference>
<dbReference type="EC" id="1.1.1.25" evidence="2"/>
<evidence type="ECO:0000259" key="6">
    <source>
        <dbReference type="Pfam" id="PF08501"/>
    </source>
</evidence>
<keyword evidence="3" id="KW-0028">Amino-acid biosynthesis</keyword>
<dbReference type="InterPro" id="IPR022893">
    <property type="entry name" value="Shikimate_DH_fam"/>
</dbReference>
<evidence type="ECO:0000256" key="4">
    <source>
        <dbReference type="ARBA" id="ARBA00049442"/>
    </source>
</evidence>
<dbReference type="InterPro" id="IPR006151">
    <property type="entry name" value="Shikm_DH/Glu-tRNA_Rdtase"/>
</dbReference>
<dbReference type="Gene3D" id="3.40.50.720">
    <property type="entry name" value="NAD(P)-binding Rossmann-like Domain"/>
    <property type="match status" value="1"/>
</dbReference>
<evidence type="ECO:0000256" key="2">
    <source>
        <dbReference type="ARBA" id="ARBA00012962"/>
    </source>
</evidence>
<evidence type="ECO:0000259" key="5">
    <source>
        <dbReference type="Pfam" id="PF01488"/>
    </source>
</evidence>
<accession>A0ABM8B867</accession>
<gene>
    <name evidence="7" type="primary">aroE</name>
    <name evidence="7" type="ORF">KIM372_09750</name>
</gene>
<evidence type="ECO:0000256" key="3">
    <source>
        <dbReference type="ARBA" id="ARBA00023141"/>
    </source>
</evidence>
<dbReference type="Pfam" id="PF08501">
    <property type="entry name" value="Shikimate_dh_N"/>
    <property type="match status" value="1"/>
</dbReference>
<reference evidence="7 8" key="1">
    <citation type="journal article" date="2023" name="Microbiol. Spectr.">
        <title>Symbiosis of Carpenter Bees with Uncharacterized Lactic Acid Bacteria Showing NAD Auxotrophy.</title>
        <authorList>
            <person name="Kawasaki S."/>
            <person name="Ozawa K."/>
            <person name="Mori T."/>
            <person name="Yamamoto A."/>
            <person name="Ito M."/>
            <person name="Ohkuma M."/>
            <person name="Sakamoto M."/>
            <person name="Matsutani M."/>
        </authorList>
    </citation>
    <scope>NUCLEOTIDE SEQUENCE [LARGE SCALE GENOMIC DNA]</scope>
    <source>
        <strain evidence="7 8">Kim37-2</strain>
    </source>
</reference>
<keyword evidence="3" id="KW-0057">Aromatic amino acid biosynthesis</keyword>
<evidence type="ECO:0000313" key="7">
    <source>
        <dbReference type="EMBL" id="BDR53068.1"/>
    </source>
</evidence>
<evidence type="ECO:0000313" key="8">
    <source>
        <dbReference type="Proteomes" id="UP001321766"/>
    </source>
</evidence>
<comment type="catalytic activity">
    <reaction evidence="4">
        <text>shikimate + NADP(+) = 3-dehydroshikimate + NADPH + H(+)</text>
        <dbReference type="Rhea" id="RHEA:17737"/>
        <dbReference type="ChEBI" id="CHEBI:15378"/>
        <dbReference type="ChEBI" id="CHEBI:16630"/>
        <dbReference type="ChEBI" id="CHEBI:36208"/>
        <dbReference type="ChEBI" id="CHEBI:57783"/>
        <dbReference type="ChEBI" id="CHEBI:58349"/>
        <dbReference type="EC" id="1.1.1.25"/>
    </reaction>
</comment>
<protein>
    <recommendedName>
        <fullName evidence="2">shikimate dehydrogenase (NADP(+))</fullName>
        <ecNumber evidence="2">1.1.1.25</ecNumber>
    </recommendedName>
</protein>
<dbReference type="Proteomes" id="UP001321766">
    <property type="component" value="Chromosome"/>
</dbReference>
<dbReference type="EMBL" id="AP026798">
    <property type="protein sequence ID" value="BDR53068.1"/>
    <property type="molecule type" value="Genomic_DNA"/>
</dbReference>
<feature type="domain" description="Quinate/shikimate 5-dehydrogenase/glutamyl-tRNA reductase" evidence="5">
    <location>
        <begin position="162"/>
        <end position="240"/>
    </location>
</feature>
<dbReference type="Gene3D" id="3.40.50.10860">
    <property type="entry name" value="Leucine Dehydrogenase, chain A, domain 1"/>
    <property type="match status" value="1"/>
</dbReference>
<name>A0ABM8B867_9BIFI</name>
<keyword evidence="8" id="KW-1185">Reference proteome</keyword>